<protein>
    <submittedName>
        <fullName evidence="2">Type VI secretion system-associated lipoprotein</fullName>
    </submittedName>
</protein>
<feature type="compositionally biased region" description="Basic and acidic residues" evidence="1">
    <location>
        <begin position="228"/>
        <end position="246"/>
    </location>
</feature>
<proteinExistence type="predicted"/>
<accession>A0A2N9XMM1</accession>
<evidence type="ECO:0000256" key="1">
    <source>
        <dbReference type="SAM" id="MobiDB-lite"/>
    </source>
</evidence>
<evidence type="ECO:0000313" key="3">
    <source>
        <dbReference type="Proteomes" id="UP000231484"/>
    </source>
</evidence>
<evidence type="ECO:0000313" key="2">
    <source>
        <dbReference type="EMBL" id="PIT49576.1"/>
    </source>
</evidence>
<dbReference type="InterPro" id="IPR038706">
    <property type="entry name" value="Type_VI_SciN-like_sf"/>
</dbReference>
<gene>
    <name evidence="2" type="ORF">BHC48_08290</name>
</gene>
<feature type="region of interest" description="Disordered" evidence="1">
    <location>
        <begin position="187"/>
        <end position="246"/>
    </location>
</feature>
<dbReference type="PROSITE" id="PS51257">
    <property type="entry name" value="PROKAR_LIPOPROTEIN"/>
    <property type="match status" value="1"/>
</dbReference>
<organism evidence="2 3">
    <name type="scientific">Snodgrassella alvi</name>
    <dbReference type="NCBI Taxonomy" id="1196083"/>
    <lineage>
        <taxon>Bacteria</taxon>
        <taxon>Pseudomonadati</taxon>
        <taxon>Pseudomonadota</taxon>
        <taxon>Betaproteobacteria</taxon>
        <taxon>Neisseriales</taxon>
        <taxon>Neisseriaceae</taxon>
        <taxon>Snodgrassella</taxon>
    </lineage>
</organism>
<reference evidence="2 3" key="1">
    <citation type="journal article" date="2017" name="MBio">
        <title>Type VI secretion-mediated competition in the bee gut microbiome.</title>
        <authorList>
            <person name="Steele M.I."/>
            <person name="Kwong W.K."/>
            <person name="Powell J.E."/>
            <person name="Whiteley M."/>
            <person name="Moran N.A."/>
        </authorList>
    </citation>
    <scope>NUCLEOTIDE SEQUENCE [LARGE SCALE GENOMIC DNA]</scope>
    <source>
        <strain evidence="2 3">Occ4-2</strain>
    </source>
</reference>
<dbReference type="Gene3D" id="2.60.40.4150">
    <property type="entry name" value="Type VI secretion system, lipoprotein SciN"/>
    <property type="match status" value="1"/>
</dbReference>
<dbReference type="AlphaFoldDB" id="A0A2N9XMM1"/>
<dbReference type="Pfam" id="PF12790">
    <property type="entry name" value="T6SS-SciN"/>
    <property type="match status" value="1"/>
</dbReference>
<comment type="caution">
    <text evidence="2">The sequence shown here is derived from an EMBL/GenBank/DDBJ whole genome shotgun (WGS) entry which is preliminary data.</text>
</comment>
<keyword evidence="2" id="KW-0449">Lipoprotein</keyword>
<dbReference type="NCBIfam" id="TIGR03352">
    <property type="entry name" value="VI_chp_3"/>
    <property type="match status" value="1"/>
</dbReference>
<dbReference type="Proteomes" id="UP000231484">
    <property type="component" value="Unassembled WGS sequence"/>
</dbReference>
<dbReference type="PANTHER" id="PTHR37625">
    <property type="entry name" value="OUTER MEMBRANE LIPOPROTEIN-RELATED"/>
    <property type="match status" value="1"/>
</dbReference>
<name>A0A2N9XMM1_9NEIS</name>
<sequence>MIFRFLSVLIFLIGLSSCGLLQQGYEDVRKAGKEAVELKHYHYNLRVVSAHLLNQTDKSQQNTFRMVIYQLRSDDLFNQASYYDLLTNADSVLADELIKKDIRMIYPFDTQEIKGDIDNKTQYLGLVFFFNKPETDDKTWKILVPVIKLNLFRDNYILVDSSQAQLIAKKQVKDLLKQQKQAEKAQKKALKEQEKALKEQKKKEQQAKKAQQIMQEQLDKVRQQGKQEAQDKLDKKAQKIFSDAKN</sequence>
<dbReference type="PANTHER" id="PTHR37625:SF4">
    <property type="entry name" value="OUTER MEMBRANE LIPOPROTEIN"/>
    <property type="match status" value="1"/>
</dbReference>
<dbReference type="EMBL" id="MEIQ01000047">
    <property type="protein sequence ID" value="PIT49576.1"/>
    <property type="molecule type" value="Genomic_DNA"/>
</dbReference>
<feature type="compositionally biased region" description="Basic and acidic residues" evidence="1">
    <location>
        <begin position="187"/>
        <end position="207"/>
    </location>
</feature>
<dbReference type="InterPro" id="IPR017734">
    <property type="entry name" value="T6SS_SciN"/>
</dbReference>